<keyword evidence="1" id="KW-0812">Transmembrane</keyword>
<dbReference type="Proteomes" id="UP000215902">
    <property type="component" value="Unassembled WGS sequence"/>
</dbReference>
<feature type="transmembrane region" description="Helical" evidence="1">
    <location>
        <begin position="99"/>
        <end position="132"/>
    </location>
</feature>
<dbReference type="InterPro" id="IPR001614">
    <property type="entry name" value="Myelin_PLP"/>
</dbReference>
<organism evidence="4 5">
    <name type="scientific">Macrostomum lignano</name>
    <dbReference type="NCBI Taxonomy" id="282301"/>
    <lineage>
        <taxon>Eukaryota</taxon>
        <taxon>Metazoa</taxon>
        <taxon>Spiralia</taxon>
        <taxon>Lophotrochozoa</taxon>
        <taxon>Platyhelminthes</taxon>
        <taxon>Rhabditophora</taxon>
        <taxon>Macrostomorpha</taxon>
        <taxon>Macrostomida</taxon>
        <taxon>Macrostomidae</taxon>
        <taxon>Macrostomum</taxon>
    </lineage>
</organism>
<dbReference type="EMBL" id="NIVC01004032">
    <property type="protein sequence ID" value="PAA48868.1"/>
    <property type="molecule type" value="Genomic_DNA"/>
</dbReference>
<name>A0A267G677_9PLAT</name>
<proteinExistence type="predicted"/>
<evidence type="ECO:0000313" key="5">
    <source>
        <dbReference type="Proteomes" id="UP000215902"/>
    </source>
</evidence>
<dbReference type="OrthoDB" id="9993736at2759"/>
<feature type="transmembrane region" description="Helical" evidence="1">
    <location>
        <begin position="51"/>
        <end position="78"/>
    </location>
</feature>
<gene>
    <name evidence="3" type="ORF">BOX15_Mlig023149g2</name>
    <name evidence="2" type="ORF">BOX15_Mlig023149g3</name>
    <name evidence="4" type="ORF">BOX15_Mlig023149g4</name>
</gene>
<dbReference type="EMBL" id="NIVC01000566">
    <property type="protein sequence ID" value="PAA80819.1"/>
    <property type="molecule type" value="Genomic_DNA"/>
</dbReference>
<accession>A0A267G677</accession>
<dbReference type="GO" id="GO:0005886">
    <property type="term" value="C:plasma membrane"/>
    <property type="evidence" value="ECO:0007669"/>
    <property type="project" value="TreeGrafter"/>
</dbReference>
<keyword evidence="5" id="KW-1185">Reference proteome</keyword>
<dbReference type="PANTHER" id="PTHR11683">
    <property type="entry name" value="MYELIN PROTEOLIPID"/>
    <property type="match status" value="1"/>
</dbReference>
<dbReference type="GO" id="GO:0031175">
    <property type="term" value="P:neuron projection development"/>
    <property type="evidence" value="ECO:0007669"/>
    <property type="project" value="TreeGrafter"/>
</dbReference>
<keyword evidence="1" id="KW-0472">Membrane</keyword>
<protein>
    <submittedName>
        <fullName evidence="4">Uncharacterized protein</fullName>
    </submittedName>
</protein>
<dbReference type="AlphaFoldDB" id="A0A267G677"/>
<feature type="transmembrane region" description="Helical" evidence="1">
    <location>
        <begin position="206"/>
        <end position="228"/>
    </location>
</feature>
<feature type="transmembrane region" description="Helical" evidence="1">
    <location>
        <begin position="12"/>
        <end position="31"/>
    </location>
</feature>
<dbReference type="Pfam" id="PF01275">
    <property type="entry name" value="Myelin_PLP"/>
    <property type="match status" value="1"/>
</dbReference>
<dbReference type="EMBL" id="NIVC01002008">
    <property type="protein sequence ID" value="PAA61660.1"/>
    <property type="molecule type" value="Genomic_DNA"/>
</dbReference>
<reference evidence="4 5" key="1">
    <citation type="submission" date="2017-06" db="EMBL/GenBank/DDBJ databases">
        <title>A platform for efficient transgenesis in Macrostomum lignano, a flatworm model organism for stem cell research.</title>
        <authorList>
            <person name="Berezikov E."/>
        </authorList>
    </citation>
    <scope>NUCLEOTIDE SEQUENCE [LARGE SCALE GENOMIC DNA]</scope>
    <source>
        <strain evidence="4">DV1</strain>
        <tissue evidence="4">Whole organism</tissue>
    </source>
</reference>
<keyword evidence="1" id="KW-1133">Transmembrane helix</keyword>
<evidence type="ECO:0000313" key="4">
    <source>
        <dbReference type="EMBL" id="PAA80819.1"/>
    </source>
</evidence>
<comment type="caution">
    <text evidence="4">The sequence shown here is derived from an EMBL/GenBank/DDBJ whole genome shotgun (WGS) entry which is preliminary data.</text>
</comment>
<dbReference type="PANTHER" id="PTHR11683:SF12">
    <property type="entry name" value="M6, ISOFORM F"/>
    <property type="match status" value="1"/>
</dbReference>
<evidence type="ECO:0000313" key="3">
    <source>
        <dbReference type="EMBL" id="PAA61660.1"/>
    </source>
</evidence>
<dbReference type="STRING" id="282301.A0A267G677"/>
<evidence type="ECO:0000313" key="2">
    <source>
        <dbReference type="EMBL" id="PAA48868.1"/>
    </source>
</evidence>
<evidence type="ECO:0000256" key="1">
    <source>
        <dbReference type="SAM" id="Phobius"/>
    </source>
</evidence>
<sequence>MGECLANIPYASVIAFVLVLIGGCVMTGTLYEAVRQTDVYFRSTFYPIEELLYVQIASVVVSPVTVVLAVILLTFGILATGATRNKIYRGDRCILGGRFSAGLFMAFSYLISLVWVGIACFLMIPIVGYIMMDKVCYEEWTYWRDIDGEKTNAKFFTYFKFNLTHYGLYKKLYTFRPELKFNETITTATAFQNFCSKIGTIGPLYAFAWAGAVFVIFGLMCFIGALSANFTKLKYTKELTDYRAAGEVSTEMDYLGKSMDRPTF</sequence>